<keyword evidence="2 7" id="KW-0812">Transmembrane</keyword>
<dbReference type="InterPro" id="IPR049326">
    <property type="entry name" value="Rhodopsin_dom_fungi"/>
</dbReference>
<feature type="region of interest" description="Disordered" evidence="6">
    <location>
        <begin position="354"/>
        <end position="411"/>
    </location>
</feature>
<gene>
    <name evidence="9" type="ORF">PG993_012605</name>
</gene>
<reference evidence="9 10" key="1">
    <citation type="submission" date="2023-01" db="EMBL/GenBank/DDBJ databases">
        <title>Analysis of 21 Apiospora genomes using comparative genomics revels a genus with tremendous synthesis potential of carbohydrate active enzymes and secondary metabolites.</title>
        <authorList>
            <person name="Sorensen T."/>
        </authorList>
    </citation>
    <scope>NUCLEOTIDE SEQUENCE [LARGE SCALE GENOMIC DNA]</scope>
    <source>
        <strain evidence="9 10">CBS 33761</strain>
    </source>
</reference>
<feature type="transmembrane region" description="Helical" evidence="7">
    <location>
        <begin position="61"/>
        <end position="81"/>
    </location>
</feature>
<evidence type="ECO:0000256" key="5">
    <source>
        <dbReference type="ARBA" id="ARBA00038359"/>
    </source>
</evidence>
<sequence length="411" mass="45660">MPYLGGVDPNTLIPPPTDINDSNQDETIAIVVIFLGVLTFCVVACRVVSRWRSRILGIDDYAVVPALLCYLGWTAMSAWYNLHSGIGKPLGDVTYGEFIRFYQGVFVAAWMYPIMSAAIRVSILLFYRRIFAKGNPWYTKSINALLLLQGVYVIVFEITPGFSCRPFPDAWDPIKRLTSCTDFYIDQTIALYSVSLAFDIILLVFPIYAVSKLKISLKKRCGVGIIFALGTGGNNTTAPASRLHTSSQFSRMNQKIGNLQTPTVSLSHFAFFCLIHNFATMILTVYLPGFNYQASMYMPPQYNSYGKLFWIPTQVEPTVALIGTSLPAWLQIYSAASLQFSRIRSSIQSYRRASASGNSHESNRQSQSGLKHRPAAARKDADKHMGDSEIELRPMPFGNGNNSASVPSRGT</sequence>
<evidence type="ECO:0000256" key="4">
    <source>
        <dbReference type="ARBA" id="ARBA00023136"/>
    </source>
</evidence>
<accession>A0ABR1S2Y1</accession>
<feature type="transmembrane region" description="Helical" evidence="7">
    <location>
        <begin position="189"/>
        <end position="210"/>
    </location>
</feature>
<comment type="subcellular location">
    <subcellularLocation>
        <location evidence="1">Membrane</location>
        <topology evidence="1">Multi-pass membrane protein</topology>
    </subcellularLocation>
</comment>
<comment type="caution">
    <text evidence="9">The sequence shown here is derived from an EMBL/GenBank/DDBJ whole genome shotgun (WGS) entry which is preliminary data.</text>
</comment>
<protein>
    <recommendedName>
        <fullName evidence="8">Rhodopsin domain-containing protein</fullName>
    </recommendedName>
</protein>
<evidence type="ECO:0000256" key="3">
    <source>
        <dbReference type="ARBA" id="ARBA00022989"/>
    </source>
</evidence>
<evidence type="ECO:0000256" key="6">
    <source>
        <dbReference type="SAM" id="MobiDB-lite"/>
    </source>
</evidence>
<evidence type="ECO:0000256" key="7">
    <source>
        <dbReference type="SAM" id="Phobius"/>
    </source>
</evidence>
<dbReference type="PANTHER" id="PTHR33048:SF47">
    <property type="entry name" value="INTEGRAL MEMBRANE PROTEIN-RELATED"/>
    <property type="match status" value="1"/>
</dbReference>
<proteinExistence type="inferred from homology"/>
<feature type="domain" description="Rhodopsin" evidence="8">
    <location>
        <begin position="46"/>
        <end position="252"/>
    </location>
</feature>
<evidence type="ECO:0000256" key="2">
    <source>
        <dbReference type="ARBA" id="ARBA00022692"/>
    </source>
</evidence>
<dbReference type="Pfam" id="PF20684">
    <property type="entry name" value="Fung_rhodopsin"/>
    <property type="match status" value="1"/>
</dbReference>
<feature type="compositionally biased region" description="Polar residues" evidence="6">
    <location>
        <begin position="357"/>
        <end position="369"/>
    </location>
</feature>
<dbReference type="Proteomes" id="UP001444661">
    <property type="component" value="Unassembled WGS sequence"/>
</dbReference>
<feature type="transmembrane region" description="Helical" evidence="7">
    <location>
        <begin position="269"/>
        <end position="289"/>
    </location>
</feature>
<comment type="similarity">
    <text evidence="5">Belongs to the SAT4 family.</text>
</comment>
<dbReference type="EMBL" id="JAQQWK010000011">
    <property type="protein sequence ID" value="KAK8024539.1"/>
    <property type="molecule type" value="Genomic_DNA"/>
</dbReference>
<evidence type="ECO:0000256" key="1">
    <source>
        <dbReference type="ARBA" id="ARBA00004141"/>
    </source>
</evidence>
<feature type="compositionally biased region" description="Basic and acidic residues" evidence="6">
    <location>
        <begin position="377"/>
        <end position="392"/>
    </location>
</feature>
<name>A0ABR1S2Y1_9PEZI</name>
<evidence type="ECO:0000313" key="9">
    <source>
        <dbReference type="EMBL" id="KAK8024539.1"/>
    </source>
</evidence>
<keyword evidence="3 7" id="KW-1133">Transmembrane helix</keyword>
<dbReference type="PANTHER" id="PTHR33048">
    <property type="entry name" value="PTH11-LIKE INTEGRAL MEMBRANE PROTEIN (AFU_ORTHOLOGUE AFUA_5G11245)"/>
    <property type="match status" value="1"/>
</dbReference>
<feature type="transmembrane region" description="Helical" evidence="7">
    <location>
        <begin position="28"/>
        <end position="49"/>
    </location>
</feature>
<keyword evidence="4 7" id="KW-0472">Membrane</keyword>
<feature type="transmembrane region" description="Helical" evidence="7">
    <location>
        <begin position="101"/>
        <end position="123"/>
    </location>
</feature>
<dbReference type="InterPro" id="IPR052337">
    <property type="entry name" value="SAT4-like"/>
</dbReference>
<evidence type="ECO:0000259" key="8">
    <source>
        <dbReference type="Pfam" id="PF20684"/>
    </source>
</evidence>
<keyword evidence="10" id="KW-1185">Reference proteome</keyword>
<feature type="transmembrane region" description="Helical" evidence="7">
    <location>
        <begin position="144"/>
        <end position="163"/>
    </location>
</feature>
<organism evidence="9 10">
    <name type="scientific">Apiospora rasikravindrae</name>
    <dbReference type="NCBI Taxonomy" id="990691"/>
    <lineage>
        <taxon>Eukaryota</taxon>
        <taxon>Fungi</taxon>
        <taxon>Dikarya</taxon>
        <taxon>Ascomycota</taxon>
        <taxon>Pezizomycotina</taxon>
        <taxon>Sordariomycetes</taxon>
        <taxon>Xylariomycetidae</taxon>
        <taxon>Amphisphaeriales</taxon>
        <taxon>Apiosporaceae</taxon>
        <taxon>Apiospora</taxon>
    </lineage>
</organism>
<feature type="compositionally biased region" description="Polar residues" evidence="6">
    <location>
        <begin position="399"/>
        <end position="411"/>
    </location>
</feature>
<evidence type="ECO:0000313" key="10">
    <source>
        <dbReference type="Proteomes" id="UP001444661"/>
    </source>
</evidence>